<dbReference type="InterPro" id="IPR050249">
    <property type="entry name" value="Pseudomonas-type_ThrB"/>
</dbReference>
<reference evidence="2" key="2">
    <citation type="journal article" date="2024" name="Antonie Van Leeuwenhoek">
        <title>Roseihalotalea indica gen. nov., sp. nov., a halophilic Bacteroidetes from mesopelagic Southwest Indian Ocean with higher carbohydrate metabolic potential.</title>
        <authorList>
            <person name="Chen B."/>
            <person name="Zhang M."/>
            <person name="Lin D."/>
            <person name="Ye J."/>
            <person name="Tang K."/>
        </authorList>
    </citation>
    <scope>NUCLEOTIDE SEQUENCE</scope>
    <source>
        <strain evidence="2">TK19036</strain>
    </source>
</reference>
<accession>A0AA49JGW4</accession>
<dbReference type="InterPro" id="IPR002575">
    <property type="entry name" value="Aminoglycoside_PTrfase"/>
</dbReference>
<dbReference type="AlphaFoldDB" id="A0AA49JGW4"/>
<reference evidence="2" key="1">
    <citation type="journal article" date="2023" name="Comput. Struct. Biotechnol. J.">
        <title>Discovery of a novel marine Bacteroidetes with a rich repertoire of carbohydrate-active enzymes.</title>
        <authorList>
            <person name="Chen B."/>
            <person name="Liu G."/>
            <person name="Chen Q."/>
            <person name="Wang H."/>
            <person name="Liu L."/>
            <person name="Tang K."/>
        </authorList>
    </citation>
    <scope>NUCLEOTIDE SEQUENCE</scope>
    <source>
        <strain evidence="2">TK19036</strain>
    </source>
</reference>
<dbReference type="PANTHER" id="PTHR21064">
    <property type="entry name" value="AMINOGLYCOSIDE PHOSPHOTRANSFERASE DOMAIN-CONTAINING PROTEIN-RELATED"/>
    <property type="match status" value="1"/>
</dbReference>
<protein>
    <submittedName>
        <fullName evidence="2">Aminoglycoside phosphotransferase family protein</fullName>
    </submittedName>
</protein>
<feature type="domain" description="Aminoglycoside phosphotransferase" evidence="1">
    <location>
        <begin position="25"/>
        <end position="259"/>
    </location>
</feature>
<name>A0AA49JGW4_9BACT</name>
<organism evidence="2">
    <name type="scientific">Roseihalotalea indica</name>
    <dbReference type="NCBI Taxonomy" id="2867963"/>
    <lineage>
        <taxon>Bacteria</taxon>
        <taxon>Pseudomonadati</taxon>
        <taxon>Bacteroidota</taxon>
        <taxon>Cytophagia</taxon>
        <taxon>Cytophagales</taxon>
        <taxon>Catalimonadaceae</taxon>
        <taxon>Roseihalotalea</taxon>
    </lineage>
</organism>
<gene>
    <name evidence="2" type="ORF">K4G66_00695</name>
</gene>
<dbReference type="SUPFAM" id="SSF56112">
    <property type="entry name" value="Protein kinase-like (PK-like)"/>
    <property type="match status" value="1"/>
</dbReference>
<dbReference type="Gene3D" id="3.90.1200.10">
    <property type="match status" value="1"/>
</dbReference>
<dbReference type="Pfam" id="PF01636">
    <property type="entry name" value="APH"/>
    <property type="match status" value="1"/>
</dbReference>
<dbReference type="EMBL" id="CP120682">
    <property type="protein sequence ID" value="WKN37225.1"/>
    <property type="molecule type" value="Genomic_DNA"/>
</dbReference>
<dbReference type="InterPro" id="IPR011009">
    <property type="entry name" value="Kinase-like_dom_sf"/>
</dbReference>
<evidence type="ECO:0000313" key="2">
    <source>
        <dbReference type="EMBL" id="WKN37225.1"/>
    </source>
</evidence>
<proteinExistence type="predicted"/>
<evidence type="ECO:0000259" key="1">
    <source>
        <dbReference type="Pfam" id="PF01636"/>
    </source>
</evidence>
<dbReference type="PANTHER" id="PTHR21064:SF5">
    <property type="entry name" value="SLR1880 PROTEIN"/>
    <property type="match status" value="1"/>
</dbReference>
<sequence>MSATNSYPIAKIIQAFDLEEKEFSLAPFGSGHINDTFLVDGDGDQRYLLQRINHEVFKDVDGLMHNMAKVTAHLRRSLDREGNANFTTVQLIPTRKGDLYHQDDEGRYWRVQTFISNSTSYDLVTTDEQAFQAGAAFGYFQKLLRDMPADGLKETIPNFHNMESRFEKFHRVLDADPEGKKVLTSNEIDFALQRQEAMLGWHQLVKDQVLPLRITHNDTKFNNVLLERRTQKAICVIDLDTVMPGVVGYDFGDAIRTIVNTVEEDETDLTKIEVNLSFYEAFAKGFFKEIGDFLTEAEIRHLPFAAHYMTFIMGLRFLTDYLEGNVYYKVRHPLHNIQRARAQFALVAQLEKYSSQTEEIMRRLSKER</sequence>